<comment type="caution">
    <text evidence="2">The sequence shown here is derived from an EMBL/GenBank/DDBJ whole genome shotgun (WGS) entry which is preliminary data.</text>
</comment>
<evidence type="ECO:0000313" key="3">
    <source>
        <dbReference type="Proteomes" id="UP001341840"/>
    </source>
</evidence>
<dbReference type="EMBL" id="JASCZI010212626">
    <property type="protein sequence ID" value="MED6199944.1"/>
    <property type="molecule type" value="Genomic_DNA"/>
</dbReference>
<reference evidence="2 3" key="1">
    <citation type="journal article" date="2023" name="Plants (Basel)">
        <title>Bridging the Gap: Combining Genomics and Transcriptomics Approaches to Understand Stylosanthes scabra, an Orphan Legume from the Brazilian Caatinga.</title>
        <authorList>
            <person name="Ferreira-Neto J.R.C."/>
            <person name="da Silva M.D."/>
            <person name="Binneck E."/>
            <person name="de Melo N.F."/>
            <person name="da Silva R.H."/>
            <person name="de Melo A.L.T.M."/>
            <person name="Pandolfi V."/>
            <person name="Bustamante F.O."/>
            <person name="Brasileiro-Vidal A.C."/>
            <person name="Benko-Iseppon A.M."/>
        </authorList>
    </citation>
    <scope>NUCLEOTIDE SEQUENCE [LARGE SCALE GENOMIC DNA]</scope>
    <source>
        <tissue evidence="2">Leaves</tissue>
    </source>
</reference>
<keyword evidence="3" id="KW-1185">Reference proteome</keyword>
<feature type="compositionally biased region" description="Low complexity" evidence="1">
    <location>
        <begin position="87"/>
        <end position="100"/>
    </location>
</feature>
<gene>
    <name evidence="2" type="ORF">PIB30_080586</name>
</gene>
<evidence type="ECO:0000313" key="2">
    <source>
        <dbReference type="EMBL" id="MED6199944.1"/>
    </source>
</evidence>
<feature type="region of interest" description="Disordered" evidence="1">
    <location>
        <begin position="1"/>
        <end position="106"/>
    </location>
</feature>
<feature type="compositionally biased region" description="Basic and acidic residues" evidence="1">
    <location>
        <begin position="1"/>
        <end position="12"/>
    </location>
</feature>
<feature type="compositionally biased region" description="Acidic residues" evidence="1">
    <location>
        <begin position="29"/>
        <end position="43"/>
    </location>
</feature>
<proteinExistence type="predicted"/>
<organism evidence="2 3">
    <name type="scientific">Stylosanthes scabra</name>
    <dbReference type="NCBI Taxonomy" id="79078"/>
    <lineage>
        <taxon>Eukaryota</taxon>
        <taxon>Viridiplantae</taxon>
        <taxon>Streptophyta</taxon>
        <taxon>Embryophyta</taxon>
        <taxon>Tracheophyta</taxon>
        <taxon>Spermatophyta</taxon>
        <taxon>Magnoliopsida</taxon>
        <taxon>eudicotyledons</taxon>
        <taxon>Gunneridae</taxon>
        <taxon>Pentapetalae</taxon>
        <taxon>rosids</taxon>
        <taxon>fabids</taxon>
        <taxon>Fabales</taxon>
        <taxon>Fabaceae</taxon>
        <taxon>Papilionoideae</taxon>
        <taxon>50 kb inversion clade</taxon>
        <taxon>dalbergioids sensu lato</taxon>
        <taxon>Dalbergieae</taxon>
        <taxon>Pterocarpus clade</taxon>
        <taxon>Stylosanthes</taxon>
    </lineage>
</organism>
<name>A0ABU6XQZ2_9FABA</name>
<dbReference type="Proteomes" id="UP001341840">
    <property type="component" value="Unassembled WGS sequence"/>
</dbReference>
<sequence>MSRVKEKMDKSLRGLMKLRGLKKKKKNEEEEDDPEEDVPEEEMPTIPRPTDEDADKDYLQYLKELQRHPKCSPIHSSQVFAQHLSDDSQSQSSDAHSQPSYDLSGV</sequence>
<evidence type="ECO:0000256" key="1">
    <source>
        <dbReference type="SAM" id="MobiDB-lite"/>
    </source>
</evidence>
<accession>A0ABU6XQZ2</accession>
<protein>
    <submittedName>
        <fullName evidence="2">Uncharacterized protein</fullName>
    </submittedName>
</protein>